<dbReference type="PANTHER" id="PTHR43861:SF6">
    <property type="entry name" value="METHYLTRANSFERASE TYPE 11"/>
    <property type="match status" value="1"/>
</dbReference>
<accession>A0A0G0W5P5</accession>
<sequence>MHIACTICLTNTHLALKDQSSKMYHCNNCDHSFNVVSGDWRLQYSEDYYTKKHTNWFNNPNYWLFEFIHTNIERFSRKEKEIKLADIGCGKGDLLKYLKEKKSNLKLYGMDLSQNYDSDINFIKGDFLKDNIDMQFDVVSSLAAIEHVDNITLFAKKLNRLLKPGGLLIVMTDNTKSIIHKIAEILKHVGWKTPFYSLYEPAHLNHFSNHSLKNLLENQGFEIIIQRNHNYPLKAVDLPTNNLILKNFYLFAMWIFFSLPRKFGILQTIICRKNLL</sequence>
<gene>
    <name evidence="1" type="ORF">UU24_C0006G0049</name>
</gene>
<dbReference type="Pfam" id="PF13489">
    <property type="entry name" value="Methyltransf_23"/>
    <property type="match status" value="1"/>
</dbReference>
<comment type="caution">
    <text evidence="1">The sequence shown here is derived from an EMBL/GenBank/DDBJ whole genome shotgun (WGS) entry which is preliminary data.</text>
</comment>
<proteinExistence type="predicted"/>
<name>A0A0G0W5P5_9BACT</name>
<dbReference type="SUPFAM" id="SSF53335">
    <property type="entry name" value="S-adenosyl-L-methionine-dependent methyltransferases"/>
    <property type="match status" value="1"/>
</dbReference>
<dbReference type="Gene3D" id="3.40.50.150">
    <property type="entry name" value="Vaccinia Virus protein VP39"/>
    <property type="match status" value="1"/>
</dbReference>
<organism evidence="1 2">
    <name type="scientific">Candidatus Nomurabacteria bacterium GW2011_GWA2_40_9</name>
    <dbReference type="NCBI Taxonomy" id="1618734"/>
    <lineage>
        <taxon>Bacteria</taxon>
        <taxon>Candidatus Nomuraibacteriota</taxon>
    </lineage>
</organism>
<dbReference type="AlphaFoldDB" id="A0A0G0W5P5"/>
<dbReference type="Proteomes" id="UP000034749">
    <property type="component" value="Unassembled WGS sequence"/>
</dbReference>
<evidence type="ECO:0000313" key="2">
    <source>
        <dbReference type="Proteomes" id="UP000034749"/>
    </source>
</evidence>
<dbReference type="PANTHER" id="PTHR43861">
    <property type="entry name" value="TRANS-ACONITATE 2-METHYLTRANSFERASE-RELATED"/>
    <property type="match status" value="1"/>
</dbReference>
<dbReference type="InterPro" id="IPR029063">
    <property type="entry name" value="SAM-dependent_MTases_sf"/>
</dbReference>
<dbReference type="CDD" id="cd02440">
    <property type="entry name" value="AdoMet_MTases"/>
    <property type="match status" value="1"/>
</dbReference>
<reference evidence="1 2" key="1">
    <citation type="journal article" date="2015" name="Nature">
        <title>rRNA introns, odd ribosomes, and small enigmatic genomes across a large radiation of phyla.</title>
        <authorList>
            <person name="Brown C.T."/>
            <person name="Hug L.A."/>
            <person name="Thomas B.C."/>
            <person name="Sharon I."/>
            <person name="Castelle C.J."/>
            <person name="Singh A."/>
            <person name="Wilkins M.J."/>
            <person name="Williams K.H."/>
            <person name="Banfield J.F."/>
        </authorList>
    </citation>
    <scope>NUCLEOTIDE SEQUENCE [LARGE SCALE GENOMIC DNA]</scope>
</reference>
<evidence type="ECO:0000313" key="1">
    <source>
        <dbReference type="EMBL" id="KKR79555.1"/>
    </source>
</evidence>
<dbReference type="EMBL" id="LBZW01000006">
    <property type="protein sequence ID" value="KKR79555.1"/>
    <property type="molecule type" value="Genomic_DNA"/>
</dbReference>
<protein>
    <submittedName>
        <fullName evidence="1">Methionine biosynthesis protein MetW-like protein</fullName>
    </submittedName>
</protein>